<dbReference type="PANTHER" id="PTHR42699">
    <property type="match status" value="1"/>
</dbReference>
<proteinExistence type="inferred from homology"/>
<comment type="similarity">
    <text evidence="3">Belongs to the trans-sulfuration enzymes family.</text>
</comment>
<protein>
    <submittedName>
        <fullName evidence="4">Cystathionine gamma-synthase</fullName>
    </submittedName>
</protein>
<organism evidence="4 5">
    <name type="scientific">Lasiosphaeris hirsuta</name>
    <dbReference type="NCBI Taxonomy" id="260670"/>
    <lineage>
        <taxon>Eukaryota</taxon>
        <taxon>Fungi</taxon>
        <taxon>Dikarya</taxon>
        <taxon>Ascomycota</taxon>
        <taxon>Pezizomycotina</taxon>
        <taxon>Sordariomycetes</taxon>
        <taxon>Sordariomycetidae</taxon>
        <taxon>Sordariales</taxon>
        <taxon>Lasiosphaeriaceae</taxon>
        <taxon>Lasiosphaeris</taxon>
    </lineage>
</organism>
<dbReference type="GO" id="GO:0030170">
    <property type="term" value="F:pyridoxal phosphate binding"/>
    <property type="evidence" value="ECO:0007669"/>
    <property type="project" value="InterPro"/>
</dbReference>
<reference evidence="4" key="1">
    <citation type="submission" date="2023-06" db="EMBL/GenBank/DDBJ databases">
        <title>Genome-scale phylogeny and comparative genomics of the fungal order Sordariales.</title>
        <authorList>
            <consortium name="Lawrence Berkeley National Laboratory"/>
            <person name="Hensen N."/>
            <person name="Bonometti L."/>
            <person name="Westerberg I."/>
            <person name="Brannstrom I.O."/>
            <person name="Guillou S."/>
            <person name="Cros-Aarteil S."/>
            <person name="Calhoun S."/>
            <person name="Haridas S."/>
            <person name="Kuo A."/>
            <person name="Mondo S."/>
            <person name="Pangilinan J."/>
            <person name="Riley R."/>
            <person name="Labutti K."/>
            <person name="Andreopoulos B."/>
            <person name="Lipzen A."/>
            <person name="Chen C."/>
            <person name="Yanf M."/>
            <person name="Daum C."/>
            <person name="Ng V."/>
            <person name="Clum A."/>
            <person name="Steindorff A."/>
            <person name="Ohm R."/>
            <person name="Martin F."/>
            <person name="Silar P."/>
            <person name="Natvig D."/>
            <person name="Lalanne C."/>
            <person name="Gautier V."/>
            <person name="Ament-Velasquez S.L."/>
            <person name="Kruys A."/>
            <person name="Hutchinson M.I."/>
            <person name="Powell A.J."/>
            <person name="Barry K."/>
            <person name="Miller A.N."/>
            <person name="Grigoriev I.V."/>
            <person name="Debuchy R."/>
            <person name="Gladieux P."/>
            <person name="Thoren M.H."/>
            <person name="Johannesson H."/>
        </authorList>
    </citation>
    <scope>NUCLEOTIDE SEQUENCE</scope>
    <source>
        <strain evidence="4">SMH4607-1</strain>
    </source>
</reference>
<dbReference type="SUPFAM" id="SSF53383">
    <property type="entry name" value="PLP-dependent transferases"/>
    <property type="match status" value="1"/>
</dbReference>
<dbReference type="Gene3D" id="3.40.640.10">
    <property type="entry name" value="Type I PLP-dependent aspartate aminotransferase-like (Major domain)"/>
    <property type="match status" value="1"/>
</dbReference>
<keyword evidence="5" id="KW-1185">Reference proteome</keyword>
<dbReference type="GO" id="GO:0003962">
    <property type="term" value="F:cystathionine gamma-synthase activity"/>
    <property type="evidence" value="ECO:0007669"/>
    <property type="project" value="TreeGrafter"/>
</dbReference>
<name>A0AA40BD93_9PEZI</name>
<comment type="cofactor">
    <cofactor evidence="1 3">
        <name>pyridoxal 5'-phosphate</name>
        <dbReference type="ChEBI" id="CHEBI:597326"/>
    </cofactor>
</comment>
<dbReference type="EMBL" id="JAUKUA010000001">
    <property type="protein sequence ID" value="KAK0731798.1"/>
    <property type="molecule type" value="Genomic_DNA"/>
</dbReference>
<dbReference type="Proteomes" id="UP001172102">
    <property type="component" value="Unassembled WGS sequence"/>
</dbReference>
<sequence>MAPQTITTPLGHSLPPEGPHAIAVHVPGWDAVAALRRGDPEIFAALRFMYPRFGPFNEVAQLAKKITALLTLPDTHTALLFTDPLVVALARRHAASPHRKPDAPRVAADELVFRAVDFAVAGVRLFIVAFPAARAASIIGVWQDPGIGVSSRLAEALLKEEGTAVAWDGAGEAPPATYLPEGPEHRELRERVVGLVERGVEGGYGVGEGHVFLTGTGMASIFRVHEMAMRVRPGTVVALGAIFHSSWHLFDESEGGFKHFGRCDDGTALDELEVWLEGEKTAGRTVGFLFVEFPSNPILVSVDLKRLRQLADKYAVPLVIDETIGSFCNIDVMPAADIIVSSLTKSFSGYANVMAGAIIFNPSSTHHTLLHTALRSTFHNDLFLADAAVLLSNSASYLARSAVLNRNALAIATTLAASAADPLSPISSVLYPPFTSTHANMAAFLRRATPDFPAGPGYGCLLSVDFVDVAYSQAFYEALQFYKGPHLGAHLSLAMNFCEAVWGAEPATAQYHAGYNMRPEQVRLAVGLEEAEDLVDTVRVAVDVVVELKRRGIPDKEVEEGKE</sequence>
<evidence type="ECO:0000256" key="1">
    <source>
        <dbReference type="ARBA" id="ARBA00001933"/>
    </source>
</evidence>
<dbReference type="InterPro" id="IPR051750">
    <property type="entry name" value="Trans-sulfuration_enzymes"/>
</dbReference>
<dbReference type="GO" id="GO:0019346">
    <property type="term" value="P:transsulfuration"/>
    <property type="evidence" value="ECO:0007669"/>
    <property type="project" value="InterPro"/>
</dbReference>
<dbReference type="InterPro" id="IPR015421">
    <property type="entry name" value="PyrdxlP-dep_Trfase_major"/>
</dbReference>
<dbReference type="InterPro" id="IPR015422">
    <property type="entry name" value="PyrdxlP-dep_Trfase_small"/>
</dbReference>
<evidence type="ECO:0000256" key="2">
    <source>
        <dbReference type="ARBA" id="ARBA00022898"/>
    </source>
</evidence>
<dbReference type="AlphaFoldDB" id="A0AA40BD93"/>
<dbReference type="PANTHER" id="PTHR42699:SF1">
    <property type="entry name" value="CYSTATHIONINE GAMMA-SYNTHASE-RELATED"/>
    <property type="match status" value="1"/>
</dbReference>
<dbReference type="InterPro" id="IPR015424">
    <property type="entry name" value="PyrdxlP-dep_Trfase"/>
</dbReference>
<evidence type="ECO:0000313" key="5">
    <source>
        <dbReference type="Proteomes" id="UP001172102"/>
    </source>
</evidence>
<dbReference type="InterPro" id="IPR000277">
    <property type="entry name" value="Cys/Met-Metab_PyrdxlP-dep_enz"/>
</dbReference>
<accession>A0AA40BD93</accession>
<dbReference type="Pfam" id="PF01053">
    <property type="entry name" value="Cys_Met_Meta_PP"/>
    <property type="match status" value="1"/>
</dbReference>
<gene>
    <name evidence="4" type="ORF">B0H67DRAFT_640144</name>
</gene>
<evidence type="ECO:0000313" key="4">
    <source>
        <dbReference type="EMBL" id="KAK0731798.1"/>
    </source>
</evidence>
<dbReference type="Gene3D" id="3.90.1150.10">
    <property type="entry name" value="Aspartate Aminotransferase, domain 1"/>
    <property type="match status" value="1"/>
</dbReference>
<keyword evidence="2 3" id="KW-0663">Pyridoxal phosphate</keyword>
<comment type="caution">
    <text evidence="4">The sequence shown here is derived from an EMBL/GenBank/DDBJ whole genome shotgun (WGS) entry which is preliminary data.</text>
</comment>
<evidence type="ECO:0000256" key="3">
    <source>
        <dbReference type="RuleBase" id="RU362118"/>
    </source>
</evidence>